<comment type="subcellular location">
    <subcellularLocation>
        <location evidence="1">Cell membrane</location>
        <topology evidence="1">Multi-pass membrane protein</topology>
    </subcellularLocation>
</comment>
<organism evidence="9 10">
    <name type="scientific">Comamonas terrae</name>
    <dbReference type="NCBI Taxonomy" id="673548"/>
    <lineage>
        <taxon>Bacteria</taxon>
        <taxon>Pseudomonadati</taxon>
        <taxon>Pseudomonadota</taxon>
        <taxon>Betaproteobacteria</taxon>
        <taxon>Burkholderiales</taxon>
        <taxon>Comamonadaceae</taxon>
        <taxon>Comamonas</taxon>
    </lineage>
</organism>
<proteinExistence type="inferred from homology"/>
<sequence>MTTPAASPPTASAAPAGLPPARPRPASLRDLYWSFTFLALQGFGGVLAVVQRELVEKKRWLTNEEFIEDWAVAQIMPGPNVVNLSIMLGERYFGWRGAVAGVCGMLSFPMLLVITLTIVYSQFAAHPAMAGALRGMGAVAAGLVAGMGLKLAATLARHPLGRWPGYALALAAFAAMALLRLPLFWVLLAVGGAGCVLTWRKLAP</sequence>
<evidence type="ECO:0000256" key="6">
    <source>
        <dbReference type="ARBA" id="ARBA00023136"/>
    </source>
</evidence>
<evidence type="ECO:0000256" key="5">
    <source>
        <dbReference type="ARBA" id="ARBA00022989"/>
    </source>
</evidence>
<feature type="compositionally biased region" description="Low complexity" evidence="7">
    <location>
        <begin position="1"/>
        <end position="16"/>
    </location>
</feature>
<evidence type="ECO:0000256" key="3">
    <source>
        <dbReference type="ARBA" id="ARBA00022475"/>
    </source>
</evidence>
<name>A0ABW5UW52_9BURK</name>
<comment type="caution">
    <text evidence="9">The sequence shown here is derived from an EMBL/GenBank/DDBJ whole genome shotgun (WGS) entry which is preliminary data.</text>
</comment>
<feature type="transmembrane region" description="Helical" evidence="8">
    <location>
        <begin position="31"/>
        <end position="50"/>
    </location>
</feature>
<dbReference type="InterPro" id="IPR003370">
    <property type="entry name" value="Chromate_transpt"/>
</dbReference>
<feature type="transmembrane region" description="Helical" evidence="8">
    <location>
        <begin position="132"/>
        <end position="153"/>
    </location>
</feature>
<keyword evidence="10" id="KW-1185">Reference proteome</keyword>
<evidence type="ECO:0000256" key="4">
    <source>
        <dbReference type="ARBA" id="ARBA00022692"/>
    </source>
</evidence>
<gene>
    <name evidence="9" type="ORF">ACFSW6_21175</name>
</gene>
<comment type="similarity">
    <text evidence="2">Belongs to the chromate ion transporter (CHR) (TC 2.A.51) family.</text>
</comment>
<reference evidence="10" key="1">
    <citation type="journal article" date="2019" name="Int. J. Syst. Evol. Microbiol.">
        <title>The Global Catalogue of Microorganisms (GCM) 10K type strain sequencing project: providing services to taxonomists for standard genome sequencing and annotation.</title>
        <authorList>
            <consortium name="The Broad Institute Genomics Platform"/>
            <consortium name="The Broad Institute Genome Sequencing Center for Infectious Disease"/>
            <person name="Wu L."/>
            <person name="Ma J."/>
        </authorList>
    </citation>
    <scope>NUCLEOTIDE SEQUENCE [LARGE SCALE GENOMIC DNA]</scope>
    <source>
        <strain evidence="10">TISTR 1906</strain>
    </source>
</reference>
<dbReference type="EMBL" id="JBHUMV010000012">
    <property type="protein sequence ID" value="MFD2756592.1"/>
    <property type="molecule type" value="Genomic_DNA"/>
</dbReference>
<keyword evidence="6 8" id="KW-0472">Membrane</keyword>
<feature type="transmembrane region" description="Helical" evidence="8">
    <location>
        <begin position="160"/>
        <end position="177"/>
    </location>
</feature>
<evidence type="ECO:0000313" key="9">
    <source>
        <dbReference type="EMBL" id="MFD2756592.1"/>
    </source>
</evidence>
<dbReference type="RefSeq" id="WP_066480626.1">
    <property type="nucleotide sequence ID" value="NZ_BCNT01000013.1"/>
</dbReference>
<evidence type="ECO:0000313" key="10">
    <source>
        <dbReference type="Proteomes" id="UP001597463"/>
    </source>
</evidence>
<evidence type="ECO:0000256" key="8">
    <source>
        <dbReference type="SAM" id="Phobius"/>
    </source>
</evidence>
<accession>A0ABW5UW52</accession>
<dbReference type="PANTHER" id="PTHR43663:SF1">
    <property type="entry name" value="CHROMATE TRANSPORTER"/>
    <property type="match status" value="1"/>
</dbReference>
<evidence type="ECO:0000256" key="2">
    <source>
        <dbReference type="ARBA" id="ARBA00005262"/>
    </source>
</evidence>
<keyword evidence="5 8" id="KW-1133">Transmembrane helix</keyword>
<dbReference type="Proteomes" id="UP001597463">
    <property type="component" value="Unassembled WGS sequence"/>
</dbReference>
<protein>
    <submittedName>
        <fullName evidence="9">Chromate transporter</fullName>
    </submittedName>
</protein>
<feature type="transmembrane region" description="Helical" evidence="8">
    <location>
        <begin position="97"/>
        <end position="120"/>
    </location>
</feature>
<keyword evidence="3" id="KW-1003">Cell membrane</keyword>
<evidence type="ECO:0000256" key="1">
    <source>
        <dbReference type="ARBA" id="ARBA00004651"/>
    </source>
</evidence>
<dbReference type="PANTHER" id="PTHR43663">
    <property type="entry name" value="CHROMATE TRANSPORT PROTEIN-RELATED"/>
    <property type="match status" value="1"/>
</dbReference>
<dbReference type="Pfam" id="PF02417">
    <property type="entry name" value="Chromate_transp"/>
    <property type="match status" value="1"/>
</dbReference>
<feature type="region of interest" description="Disordered" evidence="7">
    <location>
        <begin position="1"/>
        <end position="20"/>
    </location>
</feature>
<keyword evidence="4 8" id="KW-0812">Transmembrane</keyword>
<dbReference type="InterPro" id="IPR052518">
    <property type="entry name" value="CHR_Transporter"/>
</dbReference>
<evidence type="ECO:0000256" key="7">
    <source>
        <dbReference type="SAM" id="MobiDB-lite"/>
    </source>
</evidence>